<dbReference type="SUPFAM" id="SSF53335">
    <property type="entry name" value="S-adenosyl-L-methionine-dependent methyltransferases"/>
    <property type="match status" value="1"/>
</dbReference>
<reference evidence="6" key="1">
    <citation type="submission" date="2023-10" db="EMBL/GenBank/DDBJ databases">
        <authorList>
            <person name="Domelevo Entfellner J.-B."/>
        </authorList>
    </citation>
    <scope>NUCLEOTIDE SEQUENCE</scope>
</reference>
<protein>
    <recommendedName>
        <fullName evidence="5">Protein arginine N-methyltransferase domain-containing protein</fullName>
    </recommendedName>
</protein>
<name>A0AA86VT46_9FABA</name>
<evidence type="ECO:0000313" key="6">
    <source>
        <dbReference type="EMBL" id="CAJ1965216.1"/>
    </source>
</evidence>
<dbReference type="InterPro" id="IPR055135">
    <property type="entry name" value="PRMT_dom"/>
</dbReference>
<dbReference type="Proteomes" id="UP001189624">
    <property type="component" value="Chromosome 6"/>
</dbReference>
<accession>A0AA86VT46</accession>
<gene>
    <name evidence="6" type="ORF">AYBTSS11_LOCUS20723</name>
</gene>
<proteinExistence type="predicted"/>
<feature type="domain" description="Protein arginine N-methyltransferase" evidence="5">
    <location>
        <begin position="150"/>
        <end position="228"/>
    </location>
</feature>
<keyword evidence="2 4" id="KW-0808">Transferase</keyword>
<organism evidence="6 7">
    <name type="scientific">Sphenostylis stenocarpa</name>
    <dbReference type="NCBI Taxonomy" id="92480"/>
    <lineage>
        <taxon>Eukaryota</taxon>
        <taxon>Viridiplantae</taxon>
        <taxon>Streptophyta</taxon>
        <taxon>Embryophyta</taxon>
        <taxon>Tracheophyta</taxon>
        <taxon>Spermatophyta</taxon>
        <taxon>Magnoliopsida</taxon>
        <taxon>eudicotyledons</taxon>
        <taxon>Gunneridae</taxon>
        <taxon>Pentapetalae</taxon>
        <taxon>rosids</taxon>
        <taxon>fabids</taxon>
        <taxon>Fabales</taxon>
        <taxon>Fabaceae</taxon>
        <taxon>Papilionoideae</taxon>
        <taxon>50 kb inversion clade</taxon>
        <taxon>NPAAA clade</taxon>
        <taxon>indigoferoid/millettioid clade</taxon>
        <taxon>Phaseoleae</taxon>
        <taxon>Sphenostylis</taxon>
    </lineage>
</organism>
<dbReference type="PROSITE" id="PS51678">
    <property type="entry name" value="SAM_MT_PRMT"/>
    <property type="match status" value="1"/>
</dbReference>
<dbReference type="InterPro" id="IPR025799">
    <property type="entry name" value="Arg_MeTrfase"/>
</dbReference>
<evidence type="ECO:0000256" key="2">
    <source>
        <dbReference type="ARBA" id="ARBA00022679"/>
    </source>
</evidence>
<dbReference type="Pfam" id="PF22528">
    <property type="entry name" value="PRMT_C"/>
    <property type="match status" value="1"/>
</dbReference>
<dbReference type="GO" id="GO:0032259">
    <property type="term" value="P:methylation"/>
    <property type="evidence" value="ECO:0007669"/>
    <property type="project" value="UniProtKB-KW"/>
</dbReference>
<dbReference type="Gene3D" id="2.70.160.11">
    <property type="entry name" value="Hnrnp arginine n-methyltransferase1"/>
    <property type="match status" value="1"/>
</dbReference>
<evidence type="ECO:0000313" key="7">
    <source>
        <dbReference type="Proteomes" id="UP001189624"/>
    </source>
</evidence>
<keyword evidence="3 4" id="KW-0949">S-adenosyl-L-methionine</keyword>
<dbReference type="AlphaFoldDB" id="A0AA86VT46"/>
<dbReference type="InterPro" id="IPR029063">
    <property type="entry name" value="SAM-dependent_MTases_sf"/>
</dbReference>
<dbReference type="GO" id="GO:0016274">
    <property type="term" value="F:protein-arginine N-methyltransferase activity"/>
    <property type="evidence" value="ECO:0007669"/>
    <property type="project" value="InterPro"/>
</dbReference>
<dbReference type="EMBL" id="OY731403">
    <property type="protein sequence ID" value="CAJ1965216.1"/>
    <property type="molecule type" value="Genomic_DNA"/>
</dbReference>
<keyword evidence="1 4" id="KW-0489">Methyltransferase</keyword>
<keyword evidence="7" id="KW-1185">Reference proteome</keyword>
<evidence type="ECO:0000256" key="4">
    <source>
        <dbReference type="PROSITE-ProRule" id="PRU01015"/>
    </source>
</evidence>
<dbReference type="Gene3D" id="3.40.50.150">
    <property type="entry name" value="Vaccinia Virus protein VP39"/>
    <property type="match status" value="1"/>
</dbReference>
<sequence>MQPDPRCNPTQFYRDVHFVEGQALGERQDDDVLAFPPLEEEDVVFDVDLLIAEPFYVGHDSMLPWQNLRFWRERTTLNHILSEDALIIPSKGMLRACAISLPDLWKSRCCLNSIEDFDHSVVNATLGACGHLPEQEEGPCLPFSVWQCGEFDVLSETFDVMEFDFSKLICECQGKSQVKFTKRGVCHGFVLWIDWVMDLHNSIVISTGPDRKYWKQGVKLLRTPRTVGPQRLRSVQLCCSAVLEACFNPLKGDLKIILDFL</sequence>
<evidence type="ECO:0000259" key="5">
    <source>
        <dbReference type="Pfam" id="PF22528"/>
    </source>
</evidence>
<evidence type="ECO:0000256" key="1">
    <source>
        <dbReference type="ARBA" id="ARBA00022603"/>
    </source>
</evidence>
<dbReference type="Gramene" id="rna-AYBTSS11_LOCUS20723">
    <property type="protein sequence ID" value="CAJ1965216.1"/>
    <property type="gene ID" value="gene-AYBTSS11_LOCUS20723"/>
</dbReference>
<evidence type="ECO:0000256" key="3">
    <source>
        <dbReference type="ARBA" id="ARBA00022691"/>
    </source>
</evidence>
<dbReference type="FunFam" id="2.70.160.11:FF:000013">
    <property type="entry name" value="Protein arginine N-methyltransferase 1.6"/>
    <property type="match status" value="1"/>
</dbReference>